<dbReference type="Proteomes" id="UP000320078">
    <property type="component" value="Unassembled WGS sequence"/>
</dbReference>
<dbReference type="OrthoDB" id="9805462at2"/>
<gene>
    <name evidence="3 4" type="primary">smpB</name>
    <name evidence="4" type="ORF">MDPP_00159</name>
</gene>
<dbReference type="AlphaFoldDB" id="A0A559KJS0"/>
<evidence type="ECO:0000256" key="1">
    <source>
        <dbReference type="ARBA" id="ARBA00022490"/>
    </source>
</evidence>
<name>A0A559KJS0_9MOLU</name>
<dbReference type="GO" id="GO:0003723">
    <property type="term" value="F:RNA binding"/>
    <property type="evidence" value="ECO:0007669"/>
    <property type="project" value="UniProtKB-UniRule"/>
</dbReference>
<dbReference type="PANTHER" id="PTHR30308">
    <property type="entry name" value="TMRNA-BINDING COMPONENT OF TRANS-TRANSLATION TAGGING COMPLEX"/>
    <property type="match status" value="1"/>
</dbReference>
<sequence>MTKVIINSKKVFHDFFLEKKYLAGIQLLGNEVKSIRLGKVNLDNAYVHFEGTEIFVFNMFIDKYNSSNFVDYKEQRKRKLLLNKNEILQIKNKIQQKGLAVVPVKIVSVRRLLKLEIYLARGKKKYDKRLSLKQKDDELRVHKSLNYW</sequence>
<comment type="similarity">
    <text evidence="3">Belongs to the SmpB family.</text>
</comment>
<comment type="caution">
    <text evidence="4">The sequence shown here is derived from an EMBL/GenBank/DDBJ whole genome shotgun (WGS) entry which is preliminary data.</text>
</comment>
<dbReference type="EMBL" id="VIAE01000002">
    <property type="protein sequence ID" value="TVY12385.1"/>
    <property type="molecule type" value="Genomic_DNA"/>
</dbReference>
<dbReference type="RefSeq" id="WP_144658307.1">
    <property type="nucleotide sequence ID" value="NZ_VIAE01000002.1"/>
</dbReference>
<dbReference type="HAMAP" id="MF_00023">
    <property type="entry name" value="SmpB"/>
    <property type="match status" value="1"/>
</dbReference>
<evidence type="ECO:0000256" key="3">
    <source>
        <dbReference type="HAMAP-Rule" id="MF_00023"/>
    </source>
</evidence>
<comment type="subcellular location">
    <subcellularLocation>
        <location evidence="3">Cytoplasm</location>
    </subcellularLocation>
    <text evidence="3">The tmRNA-SmpB complex associates with stalled 70S ribosomes.</text>
</comment>
<dbReference type="GO" id="GO:0005829">
    <property type="term" value="C:cytosol"/>
    <property type="evidence" value="ECO:0007669"/>
    <property type="project" value="TreeGrafter"/>
</dbReference>
<keyword evidence="2 3" id="KW-0694">RNA-binding</keyword>
<reference evidence="4 5" key="1">
    <citation type="submission" date="2019-06" db="EMBL/GenBank/DDBJ databases">
        <title>Draft Genome Sequence of Candidatus Phytoplasma pini-Related Strain MDPP: A Resource for Comparative Genomics of Gymnosperm-infecting Phytoplasmas.</title>
        <authorList>
            <person name="Cai W."/>
            <person name="Costanzo S."/>
            <person name="Shao J."/>
            <person name="Zhao Y."/>
            <person name="Davis R."/>
        </authorList>
    </citation>
    <scope>NUCLEOTIDE SEQUENCE [LARGE SCALE GENOMIC DNA]</scope>
    <source>
        <strain evidence="4 5">MDPP</strain>
    </source>
</reference>
<dbReference type="PANTHER" id="PTHR30308:SF2">
    <property type="entry name" value="SSRA-BINDING PROTEIN"/>
    <property type="match status" value="1"/>
</dbReference>
<accession>A0A559KJS0</accession>
<dbReference type="InterPro" id="IPR023620">
    <property type="entry name" value="SmpB"/>
</dbReference>
<dbReference type="NCBIfam" id="NF003843">
    <property type="entry name" value="PRK05422.1"/>
    <property type="match status" value="1"/>
</dbReference>
<dbReference type="GO" id="GO:0070930">
    <property type="term" value="P:trans-translation-dependent protein tagging"/>
    <property type="evidence" value="ECO:0007669"/>
    <property type="project" value="TreeGrafter"/>
</dbReference>
<evidence type="ECO:0000313" key="5">
    <source>
        <dbReference type="Proteomes" id="UP000320078"/>
    </source>
</evidence>
<dbReference type="Pfam" id="PF01668">
    <property type="entry name" value="SmpB"/>
    <property type="match status" value="1"/>
</dbReference>
<keyword evidence="5" id="KW-1185">Reference proteome</keyword>
<dbReference type="InterPro" id="IPR020081">
    <property type="entry name" value="SsrA-bd_prot_CS"/>
</dbReference>
<dbReference type="SUPFAM" id="SSF74982">
    <property type="entry name" value="Small protein B (SmpB)"/>
    <property type="match status" value="1"/>
</dbReference>
<dbReference type="NCBIfam" id="TIGR00086">
    <property type="entry name" value="smpB"/>
    <property type="match status" value="1"/>
</dbReference>
<proteinExistence type="inferred from homology"/>
<evidence type="ECO:0000313" key="4">
    <source>
        <dbReference type="EMBL" id="TVY12385.1"/>
    </source>
</evidence>
<dbReference type="GO" id="GO:0070929">
    <property type="term" value="P:trans-translation"/>
    <property type="evidence" value="ECO:0007669"/>
    <property type="project" value="UniProtKB-UniRule"/>
</dbReference>
<dbReference type="InterPro" id="IPR000037">
    <property type="entry name" value="SsrA-bd_prot"/>
</dbReference>
<organism evidence="4 5">
    <name type="scientific">Candidatus Phytoplasma pini</name>
    <dbReference type="NCBI Taxonomy" id="267362"/>
    <lineage>
        <taxon>Bacteria</taxon>
        <taxon>Bacillati</taxon>
        <taxon>Mycoplasmatota</taxon>
        <taxon>Mollicutes</taxon>
        <taxon>Acholeplasmatales</taxon>
        <taxon>Acholeplasmataceae</taxon>
        <taxon>Candidatus Phytoplasma</taxon>
    </lineage>
</organism>
<dbReference type="PROSITE" id="PS01317">
    <property type="entry name" value="SSRP"/>
    <property type="match status" value="1"/>
</dbReference>
<evidence type="ECO:0000256" key="2">
    <source>
        <dbReference type="ARBA" id="ARBA00022884"/>
    </source>
</evidence>
<protein>
    <recommendedName>
        <fullName evidence="3">SsrA-binding protein</fullName>
    </recommendedName>
    <alternativeName>
        <fullName evidence="3">Small protein B</fullName>
    </alternativeName>
</protein>
<keyword evidence="1 3" id="KW-0963">Cytoplasm</keyword>
<comment type="function">
    <text evidence="3">Required for rescue of stalled ribosomes mediated by trans-translation. Binds to transfer-messenger RNA (tmRNA), required for stable association of tmRNA with ribosomes. tmRNA and SmpB together mimic tRNA shape, replacing the anticodon stem-loop with SmpB. tmRNA is encoded by the ssrA gene; the 2 termini fold to resemble tRNA(Ala) and it encodes a 'tag peptide', a short internal open reading frame. During trans-translation Ala-aminoacylated tmRNA acts like a tRNA, entering the A-site of stalled ribosomes, displacing the stalled mRNA. The ribosome then switches to translate the ORF on the tmRNA; the nascent peptide is terminated with the 'tag peptide' encoded by the tmRNA and targeted for degradation. The ribosome is freed to recommence translation, which seems to be the essential function of trans-translation.</text>
</comment>
<dbReference type="Gene3D" id="2.40.280.10">
    <property type="match status" value="1"/>
</dbReference>